<gene>
    <name evidence="4" type="ORF">DFH94DRAFT_757480</name>
</gene>
<evidence type="ECO:0000259" key="3">
    <source>
        <dbReference type="Pfam" id="PF01370"/>
    </source>
</evidence>
<dbReference type="PANTHER" id="PTHR10366:SF564">
    <property type="entry name" value="STEROL-4-ALPHA-CARBOXYLATE 3-DEHYDROGENASE, DECARBOXYLATING"/>
    <property type="match status" value="1"/>
</dbReference>
<name>A0A9P5MSA9_9AGAM</name>
<evidence type="ECO:0000256" key="1">
    <source>
        <dbReference type="ARBA" id="ARBA00023002"/>
    </source>
</evidence>
<comment type="similarity">
    <text evidence="2">Belongs to the NAD(P)-dependent epimerase/dehydratase family. Dihydroflavonol-4-reductase subfamily.</text>
</comment>
<dbReference type="PANTHER" id="PTHR10366">
    <property type="entry name" value="NAD DEPENDENT EPIMERASE/DEHYDRATASE"/>
    <property type="match status" value="1"/>
</dbReference>
<dbReference type="GO" id="GO:0016616">
    <property type="term" value="F:oxidoreductase activity, acting on the CH-OH group of donors, NAD or NADP as acceptor"/>
    <property type="evidence" value="ECO:0007669"/>
    <property type="project" value="TreeGrafter"/>
</dbReference>
<evidence type="ECO:0000313" key="5">
    <source>
        <dbReference type="Proteomes" id="UP000759537"/>
    </source>
</evidence>
<keyword evidence="5" id="KW-1185">Reference proteome</keyword>
<dbReference type="InterPro" id="IPR036291">
    <property type="entry name" value="NAD(P)-bd_dom_sf"/>
</dbReference>
<dbReference type="AlphaFoldDB" id="A0A9P5MSA9"/>
<keyword evidence="1" id="KW-0560">Oxidoreductase</keyword>
<evidence type="ECO:0000313" key="4">
    <source>
        <dbReference type="EMBL" id="KAF8476669.1"/>
    </source>
</evidence>
<accession>A0A9P5MSA9</accession>
<dbReference type="SUPFAM" id="SSF51735">
    <property type="entry name" value="NAD(P)-binding Rossmann-fold domains"/>
    <property type="match status" value="1"/>
</dbReference>
<evidence type="ECO:0000256" key="2">
    <source>
        <dbReference type="ARBA" id="ARBA00023445"/>
    </source>
</evidence>
<dbReference type="EMBL" id="WHVB01000014">
    <property type="protein sequence ID" value="KAF8476669.1"/>
    <property type="molecule type" value="Genomic_DNA"/>
</dbReference>
<comment type="caution">
    <text evidence="4">The sequence shown here is derived from an EMBL/GenBank/DDBJ whole genome shotgun (WGS) entry which is preliminary data.</text>
</comment>
<feature type="domain" description="NAD-dependent epimerase/dehydratase" evidence="3">
    <location>
        <begin position="4"/>
        <end position="255"/>
    </location>
</feature>
<reference evidence="4" key="2">
    <citation type="journal article" date="2020" name="Nat. Commun.">
        <title>Large-scale genome sequencing of mycorrhizal fungi provides insights into the early evolution of symbiotic traits.</title>
        <authorList>
            <person name="Miyauchi S."/>
            <person name="Kiss E."/>
            <person name="Kuo A."/>
            <person name="Drula E."/>
            <person name="Kohler A."/>
            <person name="Sanchez-Garcia M."/>
            <person name="Morin E."/>
            <person name="Andreopoulos B."/>
            <person name="Barry K.W."/>
            <person name="Bonito G."/>
            <person name="Buee M."/>
            <person name="Carver A."/>
            <person name="Chen C."/>
            <person name="Cichocki N."/>
            <person name="Clum A."/>
            <person name="Culley D."/>
            <person name="Crous P.W."/>
            <person name="Fauchery L."/>
            <person name="Girlanda M."/>
            <person name="Hayes R.D."/>
            <person name="Keri Z."/>
            <person name="LaButti K."/>
            <person name="Lipzen A."/>
            <person name="Lombard V."/>
            <person name="Magnuson J."/>
            <person name="Maillard F."/>
            <person name="Murat C."/>
            <person name="Nolan M."/>
            <person name="Ohm R.A."/>
            <person name="Pangilinan J."/>
            <person name="Pereira M.F."/>
            <person name="Perotto S."/>
            <person name="Peter M."/>
            <person name="Pfister S."/>
            <person name="Riley R."/>
            <person name="Sitrit Y."/>
            <person name="Stielow J.B."/>
            <person name="Szollosi G."/>
            <person name="Zifcakova L."/>
            <person name="Stursova M."/>
            <person name="Spatafora J.W."/>
            <person name="Tedersoo L."/>
            <person name="Vaario L.M."/>
            <person name="Yamada A."/>
            <person name="Yan M."/>
            <person name="Wang P."/>
            <person name="Xu J."/>
            <person name="Bruns T."/>
            <person name="Baldrian P."/>
            <person name="Vilgalys R."/>
            <person name="Dunand C."/>
            <person name="Henrissat B."/>
            <person name="Grigoriev I.V."/>
            <person name="Hibbett D."/>
            <person name="Nagy L.G."/>
            <person name="Martin F.M."/>
        </authorList>
    </citation>
    <scope>NUCLEOTIDE SEQUENCE</scope>
    <source>
        <strain evidence="4">Prilba</strain>
    </source>
</reference>
<dbReference type="OrthoDB" id="2735536at2759"/>
<dbReference type="Gene3D" id="3.40.50.720">
    <property type="entry name" value="NAD(P)-binding Rossmann-like Domain"/>
    <property type="match status" value="1"/>
</dbReference>
<protein>
    <submittedName>
        <fullName evidence="4">NAD-P-binding protein</fullName>
    </submittedName>
</protein>
<sequence length="342" mass="36778">MTLVLVTGASGFVGSHVVNELLRQGYSVRGAVRSHNVSRVNKSYESFGDRFTTTIVDDLATSDLSQAVKGVDAIIHVASPLANTAAPQVILESAVSGTTRILDAALAAGVKQLIITASILSVASPDDFWKEISITEKSYNPLTDEDALQPGATGFVVYSVSKGLADLAVREFKRAHPDLDVTTIHPSYIYGPLGSGQVYNTPASGTNRYIYGLISGAPDRPVPGYDRAIRSAPNHVDVRDVARAHVLALKVPPSDVPKRFIVSSSRFTWKEAIEFLSQARPELKGRLPVITGKEPAVPPFATIDTSATEAILGLKNYVKWQDTVLDTIDDLLRVEEELGVAQ</sequence>
<reference evidence="4" key="1">
    <citation type="submission" date="2019-10" db="EMBL/GenBank/DDBJ databases">
        <authorList>
            <consortium name="DOE Joint Genome Institute"/>
            <person name="Kuo A."/>
            <person name="Miyauchi S."/>
            <person name="Kiss E."/>
            <person name="Drula E."/>
            <person name="Kohler A."/>
            <person name="Sanchez-Garcia M."/>
            <person name="Andreopoulos B."/>
            <person name="Barry K.W."/>
            <person name="Bonito G."/>
            <person name="Buee M."/>
            <person name="Carver A."/>
            <person name="Chen C."/>
            <person name="Cichocki N."/>
            <person name="Clum A."/>
            <person name="Culley D."/>
            <person name="Crous P.W."/>
            <person name="Fauchery L."/>
            <person name="Girlanda M."/>
            <person name="Hayes R."/>
            <person name="Keri Z."/>
            <person name="LaButti K."/>
            <person name="Lipzen A."/>
            <person name="Lombard V."/>
            <person name="Magnuson J."/>
            <person name="Maillard F."/>
            <person name="Morin E."/>
            <person name="Murat C."/>
            <person name="Nolan M."/>
            <person name="Ohm R."/>
            <person name="Pangilinan J."/>
            <person name="Pereira M."/>
            <person name="Perotto S."/>
            <person name="Peter M."/>
            <person name="Riley R."/>
            <person name="Sitrit Y."/>
            <person name="Stielow B."/>
            <person name="Szollosi G."/>
            <person name="Zifcakova L."/>
            <person name="Stursova M."/>
            <person name="Spatafora J.W."/>
            <person name="Tedersoo L."/>
            <person name="Vaario L.-M."/>
            <person name="Yamada A."/>
            <person name="Yan M."/>
            <person name="Wang P."/>
            <person name="Xu J."/>
            <person name="Bruns T."/>
            <person name="Baldrian P."/>
            <person name="Vilgalys R."/>
            <person name="Henrissat B."/>
            <person name="Grigoriev I.V."/>
            <person name="Hibbett D."/>
            <person name="Nagy L.G."/>
            <person name="Martin F.M."/>
        </authorList>
    </citation>
    <scope>NUCLEOTIDE SEQUENCE</scope>
    <source>
        <strain evidence="4">Prilba</strain>
    </source>
</reference>
<dbReference type="Pfam" id="PF01370">
    <property type="entry name" value="Epimerase"/>
    <property type="match status" value="1"/>
</dbReference>
<proteinExistence type="inferred from homology"/>
<dbReference type="InterPro" id="IPR050425">
    <property type="entry name" value="NAD(P)_dehydrat-like"/>
</dbReference>
<dbReference type="Proteomes" id="UP000759537">
    <property type="component" value="Unassembled WGS sequence"/>
</dbReference>
<dbReference type="InterPro" id="IPR001509">
    <property type="entry name" value="Epimerase_deHydtase"/>
</dbReference>
<organism evidence="4 5">
    <name type="scientific">Russula ochroleuca</name>
    <dbReference type="NCBI Taxonomy" id="152965"/>
    <lineage>
        <taxon>Eukaryota</taxon>
        <taxon>Fungi</taxon>
        <taxon>Dikarya</taxon>
        <taxon>Basidiomycota</taxon>
        <taxon>Agaricomycotina</taxon>
        <taxon>Agaricomycetes</taxon>
        <taxon>Russulales</taxon>
        <taxon>Russulaceae</taxon>
        <taxon>Russula</taxon>
    </lineage>
</organism>